<evidence type="ECO:0008006" key="4">
    <source>
        <dbReference type="Google" id="ProtNLM"/>
    </source>
</evidence>
<comment type="caution">
    <text evidence="2">The sequence shown here is derived from an EMBL/GenBank/DDBJ whole genome shotgun (WGS) entry which is preliminary data.</text>
</comment>
<gene>
    <name evidence="2" type="ORF">IAB75_01135</name>
</gene>
<evidence type="ECO:0000313" key="2">
    <source>
        <dbReference type="EMBL" id="MBO8482715.1"/>
    </source>
</evidence>
<name>A0A940DQ19_9BACT</name>
<feature type="region of interest" description="Disordered" evidence="1">
    <location>
        <begin position="1"/>
        <end position="23"/>
    </location>
</feature>
<dbReference type="InterPro" id="IPR017853">
    <property type="entry name" value="GH"/>
</dbReference>
<reference evidence="2" key="2">
    <citation type="journal article" date="2021" name="PeerJ">
        <title>Extensive microbial diversity within the chicken gut microbiome revealed by metagenomics and culture.</title>
        <authorList>
            <person name="Gilroy R."/>
            <person name="Ravi A."/>
            <person name="Getino M."/>
            <person name="Pursley I."/>
            <person name="Horton D.L."/>
            <person name="Alikhan N.F."/>
            <person name="Baker D."/>
            <person name="Gharbi K."/>
            <person name="Hall N."/>
            <person name="Watson M."/>
            <person name="Adriaenssens E.M."/>
            <person name="Foster-Nyarko E."/>
            <person name="Jarju S."/>
            <person name="Secka A."/>
            <person name="Antonio M."/>
            <person name="Oren A."/>
            <person name="Chaudhuri R.R."/>
            <person name="La Ragione R."/>
            <person name="Hildebrand F."/>
            <person name="Pallen M.J."/>
        </authorList>
    </citation>
    <scope>NUCLEOTIDE SEQUENCE</scope>
    <source>
        <strain evidence="2">G3-8215</strain>
    </source>
</reference>
<organism evidence="2 3">
    <name type="scientific">Candidatus Cryptobacteroides avicola</name>
    <dbReference type="NCBI Taxonomy" id="2840757"/>
    <lineage>
        <taxon>Bacteria</taxon>
        <taxon>Pseudomonadati</taxon>
        <taxon>Bacteroidota</taxon>
        <taxon>Bacteroidia</taxon>
        <taxon>Bacteroidales</taxon>
        <taxon>Candidatus Cryptobacteroides</taxon>
    </lineage>
</organism>
<proteinExistence type="predicted"/>
<accession>A0A940DQ19</accession>
<sequence length="387" mass="42782">MATACEKEPAAPDPDKGGGQADMSGLTVDGQFPIVAWTGIDVADMDRKFGPMKECGANVYLGWYSSMDDVMLALDKAEAAGVKLIVKGDALMTDTENTVRMMMDHPALMAYHIEDEPEVSEFSTLSEIVARITAVDNAHPCYINLYPNWAWGDVDGYMSKVLQFYSEIPVRFLSFDHYPVYVKDGVSSLRPYWYKNLEDIRRVARAKNIPFWAFALALSHTIGDETYPIPTLAELRLQMFSNLVYGAQGFQYFTWWGVYQDAPTPVYERVRTVNEELQAMSEFFLGADVTGVWHTGEEIPYGTTALVSMPEGISSLSVSGTGAVVSRIVKDGNTYVAVVNRDYQNAATLEIAFSSGAMKIDKQGYKAEAVSGSQVIGPGDMVLYQIK</sequence>
<dbReference type="Gene3D" id="3.20.20.80">
    <property type="entry name" value="Glycosidases"/>
    <property type="match status" value="1"/>
</dbReference>
<protein>
    <recommendedName>
        <fullName evidence="4">Glycoside hydrolase family 42 N-terminal domain-containing protein</fullName>
    </recommendedName>
</protein>
<dbReference type="EMBL" id="JADILV010000007">
    <property type="protein sequence ID" value="MBO8482715.1"/>
    <property type="molecule type" value="Genomic_DNA"/>
</dbReference>
<dbReference type="SUPFAM" id="SSF51445">
    <property type="entry name" value="(Trans)glycosidases"/>
    <property type="match status" value="1"/>
</dbReference>
<dbReference type="Proteomes" id="UP000725002">
    <property type="component" value="Unassembled WGS sequence"/>
</dbReference>
<reference evidence="2" key="1">
    <citation type="submission" date="2020-10" db="EMBL/GenBank/DDBJ databases">
        <authorList>
            <person name="Gilroy R."/>
        </authorList>
    </citation>
    <scope>NUCLEOTIDE SEQUENCE</scope>
    <source>
        <strain evidence="2">G3-8215</strain>
    </source>
</reference>
<evidence type="ECO:0000256" key="1">
    <source>
        <dbReference type="SAM" id="MobiDB-lite"/>
    </source>
</evidence>
<dbReference type="AlphaFoldDB" id="A0A940DQ19"/>
<feature type="compositionally biased region" description="Basic and acidic residues" evidence="1">
    <location>
        <begin position="1"/>
        <end position="16"/>
    </location>
</feature>
<evidence type="ECO:0000313" key="3">
    <source>
        <dbReference type="Proteomes" id="UP000725002"/>
    </source>
</evidence>